<gene>
    <name evidence="2" type="ORF">DB32_007835</name>
</gene>
<dbReference type="EMBL" id="CP011125">
    <property type="protein sequence ID" value="AKF10686.1"/>
    <property type="molecule type" value="Genomic_DNA"/>
</dbReference>
<dbReference type="Gene3D" id="3.40.50.410">
    <property type="entry name" value="von Willebrand factor, type A domain"/>
    <property type="match status" value="1"/>
</dbReference>
<organism evidence="2 3">
    <name type="scientific">Sandaracinus amylolyticus</name>
    <dbReference type="NCBI Taxonomy" id="927083"/>
    <lineage>
        <taxon>Bacteria</taxon>
        <taxon>Pseudomonadati</taxon>
        <taxon>Myxococcota</taxon>
        <taxon>Polyangia</taxon>
        <taxon>Polyangiales</taxon>
        <taxon>Sandaracinaceae</taxon>
        <taxon>Sandaracinus</taxon>
    </lineage>
</organism>
<dbReference type="KEGG" id="samy:DB32_007835"/>
<name>A0A0F6W9B1_9BACT</name>
<accession>A0A0F6W9B1</accession>
<dbReference type="PROSITE" id="PS51257">
    <property type="entry name" value="PROKAR_LIPOPROTEIN"/>
    <property type="match status" value="1"/>
</dbReference>
<reference evidence="2 3" key="1">
    <citation type="submission" date="2015-03" db="EMBL/GenBank/DDBJ databases">
        <title>Genome assembly of Sandaracinus amylolyticus DSM 53668.</title>
        <authorList>
            <person name="Sharma G."/>
            <person name="Subramanian S."/>
        </authorList>
    </citation>
    <scope>NUCLEOTIDE SEQUENCE [LARGE SCALE GENOMIC DNA]</scope>
    <source>
        <strain evidence="2 3">DSM 53668</strain>
    </source>
</reference>
<dbReference type="Proteomes" id="UP000034883">
    <property type="component" value="Chromosome"/>
</dbReference>
<protein>
    <submittedName>
        <fullName evidence="2">Internalin</fullName>
    </submittedName>
</protein>
<dbReference type="AlphaFoldDB" id="A0A0F6W9B1"/>
<feature type="compositionally biased region" description="Acidic residues" evidence="1">
    <location>
        <begin position="106"/>
        <end position="115"/>
    </location>
</feature>
<feature type="compositionally biased region" description="Acidic residues" evidence="1">
    <location>
        <begin position="50"/>
        <end position="65"/>
    </location>
</feature>
<feature type="compositionally biased region" description="Basic and acidic residues" evidence="1">
    <location>
        <begin position="66"/>
        <end position="75"/>
    </location>
</feature>
<dbReference type="InterPro" id="IPR036465">
    <property type="entry name" value="vWFA_dom_sf"/>
</dbReference>
<evidence type="ECO:0000313" key="2">
    <source>
        <dbReference type="EMBL" id="AKF10686.1"/>
    </source>
</evidence>
<dbReference type="RefSeq" id="WP_053237633.1">
    <property type="nucleotide sequence ID" value="NZ_CP011125.1"/>
</dbReference>
<proteinExistence type="predicted"/>
<evidence type="ECO:0000313" key="3">
    <source>
        <dbReference type="Proteomes" id="UP000034883"/>
    </source>
</evidence>
<dbReference type="STRING" id="927083.DB32_007835"/>
<evidence type="ECO:0000256" key="1">
    <source>
        <dbReference type="SAM" id="MobiDB-lite"/>
    </source>
</evidence>
<keyword evidence="3" id="KW-1185">Reference proteome</keyword>
<feature type="compositionally biased region" description="Basic and acidic residues" evidence="1">
    <location>
        <begin position="86"/>
        <end position="102"/>
    </location>
</feature>
<sequence>MAWSRQLAIVSLAASLVGTAGCTRRTSPRGDDGGDAWSPCGSGDDRDGDGIGDLDEGDAAPDEDGVESRLDRDADGDGIDDAIEAGDTRCDTAPVDGDRDGAPDFLDLDSDDDTIADAHEGANDADLDGIANFRDLDADDDGVPDADEAGDDDLATPPAICAAESPTDGAADYADLDRDDDGLADGEELALGTDACDVDSDDDGQGDLVEGAYERVNCPEGVDCGCATRASCTIPPQHFYVVLAQGESATRDLEFGTSIRRADVFFLVDTTASMGPTLAQVRDTIATAETGLVDRITRTIPDAWFGAGEHRDFPFAGHGGTGDEPLRIASGMRDARGAQALRDAFVAMEAAGGGDPPEAQTEALLRIVTGEAETWTYRRSDGVETSYALPHYAGDCLETTWGAPCFRDASLPVIVIFTDTCSRNGPTGESSACGTYDGVAPPLARWDDAIAAMNARSAKVIGVNTSSITCETTPDASGYAPCFFLRRTAEATGSVDVDGRPLVHDLPGSADLATFATTVASAVERLATRVPLDVDTVVRDDPSDEVGVDARAFIGARVPACRAGLSTCWAAPEGVAHEDAVGGLDDARFLDVVPGTRITFRITFRNETRPGGARSEVHVAFVDVRGEGTAILDTRQVYVVVPANDDFRPG</sequence>
<feature type="compositionally biased region" description="Acidic residues" evidence="1">
    <location>
        <begin position="137"/>
        <end position="154"/>
    </location>
</feature>
<dbReference type="OrthoDB" id="5488153at2"/>
<feature type="region of interest" description="Disordered" evidence="1">
    <location>
        <begin position="20"/>
        <end position="183"/>
    </location>
</feature>